<dbReference type="OrthoDB" id="9794954at2"/>
<organism evidence="8 9">
    <name type="scientific">Cysteiniphilum litorale</name>
    <dbReference type="NCBI Taxonomy" id="2056700"/>
    <lineage>
        <taxon>Bacteria</taxon>
        <taxon>Pseudomonadati</taxon>
        <taxon>Pseudomonadota</taxon>
        <taxon>Gammaproteobacteria</taxon>
        <taxon>Thiotrichales</taxon>
        <taxon>Fastidiosibacteraceae</taxon>
        <taxon>Cysteiniphilum</taxon>
    </lineage>
</organism>
<dbReference type="UniPathway" id="UPA00070"/>
<keyword evidence="5" id="KW-0665">Pyrimidine biosynthesis</keyword>
<sequence length="355" mass="39090">MLHPTYDIHKSYDENYNNGPMCDFTIPTRISLKPINLWGYQINSPIGVPAGPLINAEYIKLYAQLGFDLPVYKTVRTLERKVHPAPNCLMVDSHKQLTIDDIGQNIYPFDQAPQTPHEIAITNSFGIPSKSIEIWQADIAKANAFMAPNQLMIVSCVGTPVTNRSFIDDFVLCAQKAVEAGAKAIELNYSCPNVVSKEGSIYQDAALSSTISQAVKKAIKDVPLMIKMGYIKEETKAYDIIKANAPFVDGIAAINTISMQARNKDNSQALPGEGRLNSGICGSIIKDLSLEMTKRIHKIRKENHFDFVLCGVGGIVCPEDIDDYLNAGADIAMSATGAMWNPLLAHDWQKLQTTK</sequence>
<dbReference type="RefSeq" id="WP_117001973.1">
    <property type="nucleotide sequence ID" value="NZ_BMJS01000008.1"/>
</dbReference>
<accession>A0A8J2Z3V6</accession>
<dbReference type="InterPro" id="IPR013785">
    <property type="entry name" value="Aldolase_TIM"/>
</dbReference>
<evidence type="ECO:0000256" key="4">
    <source>
        <dbReference type="ARBA" id="ARBA00022643"/>
    </source>
</evidence>
<keyword evidence="9" id="KW-1185">Reference proteome</keyword>
<comment type="cofactor">
    <cofactor evidence="1">
        <name>FMN</name>
        <dbReference type="ChEBI" id="CHEBI:58210"/>
    </cofactor>
</comment>
<dbReference type="AlphaFoldDB" id="A0A8J2Z3V6"/>
<dbReference type="GO" id="GO:0004152">
    <property type="term" value="F:dihydroorotate dehydrogenase activity"/>
    <property type="evidence" value="ECO:0007669"/>
    <property type="project" value="InterPro"/>
</dbReference>
<reference evidence="8" key="1">
    <citation type="journal article" date="2014" name="Int. J. Syst. Evol. Microbiol.">
        <title>Complete genome sequence of Corynebacterium casei LMG S-19264T (=DSM 44701T), isolated from a smear-ripened cheese.</title>
        <authorList>
            <consortium name="US DOE Joint Genome Institute (JGI-PGF)"/>
            <person name="Walter F."/>
            <person name="Albersmeier A."/>
            <person name="Kalinowski J."/>
            <person name="Ruckert C."/>
        </authorList>
    </citation>
    <scope>NUCLEOTIDE SEQUENCE</scope>
    <source>
        <strain evidence="8">CGMCC 1.15758</strain>
    </source>
</reference>
<dbReference type="GO" id="GO:0006207">
    <property type="term" value="P:'de novo' pyrimidine nucleobase biosynthetic process"/>
    <property type="evidence" value="ECO:0007669"/>
    <property type="project" value="TreeGrafter"/>
</dbReference>
<dbReference type="PANTHER" id="PTHR48109:SF1">
    <property type="entry name" value="DIHYDROOROTATE DEHYDROGENASE (FUMARATE)"/>
    <property type="match status" value="1"/>
</dbReference>
<dbReference type="Gene3D" id="3.20.20.70">
    <property type="entry name" value="Aldolase class I"/>
    <property type="match status" value="1"/>
</dbReference>
<evidence type="ECO:0000313" key="9">
    <source>
        <dbReference type="Proteomes" id="UP000636949"/>
    </source>
</evidence>
<evidence type="ECO:0000256" key="1">
    <source>
        <dbReference type="ARBA" id="ARBA00001917"/>
    </source>
</evidence>
<dbReference type="SUPFAM" id="SSF51395">
    <property type="entry name" value="FMN-linked oxidoreductases"/>
    <property type="match status" value="1"/>
</dbReference>
<feature type="domain" description="Dihydroorotate dehydrogenase catalytic" evidence="7">
    <location>
        <begin position="36"/>
        <end position="338"/>
    </location>
</feature>
<dbReference type="InterPro" id="IPR005720">
    <property type="entry name" value="Dihydroorotate_DH_cat"/>
</dbReference>
<keyword evidence="6" id="KW-0560">Oxidoreductase</keyword>
<comment type="pathway">
    <text evidence="2">Pyrimidine metabolism; UMP biosynthesis via de novo pathway.</text>
</comment>
<reference evidence="8" key="2">
    <citation type="submission" date="2020-09" db="EMBL/GenBank/DDBJ databases">
        <authorList>
            <person name="Sun Q."/>
            <person name="Zhou Y."/>
        </authorList>
    </citation>
    <scope>NUCLEOTIDE SEQUENCE</scope>
    <source>
        <strain evidence="8">CGMCC 1.15758</strain>
    </source>
</reference>
<dbReference type="EMBL" id="BMJS01000008">
    <property type="protein sequence ID" value="GGF95217.1"/>
    <property type="molecule type" value="Genomic_DNA"/>
</dbReference>
<proteinExistence type="predicted"/>
<evidence type="ECO:0000256" key="2">
    <source>
        <dbReference type="ARBA" id="ARBA00004725"/>
    </source>
</evidence>
<evidence type="ECO:0000313" key="8">
    <source>
        <dbReference type="EMBL" id="GGF95217.1"/>
    </source>
</evidence>
<dbReference type="Proteomes" id="UP000636949">
    <property type="component" value="Unassembled WGS sequence"/>
</dbReference>
<keyword evidence="3" id="KW-0285">Flavoprotein</keyword>
<dbReference type="GO" id="GO:0005737">
    <property type="term" value="C:cytoplasm"/>
    <property type="evidence" value="ECO:0007669"/>
    <property type="project" value="InterPro"/>
</dbReference>
<dbReference type="GO" id="GO:0044205">
    <property type="term" value="P:'de novo' UMP biosynthetic process"/>
    <property type="evidence" value="ECO:0007669"/>
    <property type="project" value="UniProtKB-UniPathway"/>
</dbReference>
<comment type="caution">
    <text evidence="8">The sequence shown here is derived from an EMBL/GenBank/DDBJ whole genome shotgun (WGS) entry which is preliminary data.</text>
</comment>
<dbReference type="InterPro" id="IPR050074">
    <property type="entry name" value="DHO_dehydrogenase"/>
</dbReference>
<keyword evidence="4" id="KW-0288">FMN</keyword>
<dbReference type="PANTHER" id="PTHR48109">
    <property type="entry name" value="DIHYDROOROTATE DEHYDROGENASE (QUINONE), MITOCHONDRIAL-RELATED"/>
    <property type="match status" value="1"/>
</dbReference>
<dbReference type="Pfam" id="PF01180">
    <property type="entry name" value="DHO_dh"/>
    <property type="match status" value="1"/>
</dbReference>
<evidence type="ECO:0000256" key="5">
    <source>
        <dbReference type="ARBA" id="ARBA00022975"/>
    </source>
</evidence>
<dbReference type="InterPro" id="IPR012135">
    <property type="entry name" value="Dihydroorotate_DH_1_2"/>
</dbReference>
<evidence type="ECO:0000256" key="6">
    <source>
        <dbReference type="ARBA" id="ARBA00023002"/>
    </source>
</evidence>
<evidence type="ECO:0000259" key="7">
    <source>
        <dbReference type="Pfam" id="PF01180"/>
    </source>
</evidence>
<dbReference type="PIRSF" id="PIRSF000164">
    <property type="entry name" value="DHO_oxidase"/>
    <property type="match status" value="1"/>
</dbReference>
<evidence type="ECO:0000256" key="3">
    <source>
        <dbReference type="ARBA" id="ARBA00022630"/>
    </source>
</evidence>
<name>A0A8J2Z3V6_9GAMM</name>
<gene>
    <name evidence="8" type="ORF">GCM10010995_10580</name>
</gene>
<protein>
    <submittedName>
        <fullName evidence="8">Diguanylate cyclase</fullName>
    </submittedName>
</protein>